<dbReference type="Gene3D" id="2.60.40.3050">
    <property type="match status" value="1"/>
</dbReference>
<dbReference type="Gene3D" id="2.60.40.1140">
    <property type="entry name" value="Collagen-binding surface protein Cna, B-type domain"/>
    <property type="match status" value="1"/>
</dbReference>
<proteinExistence type="predicted"/>
<dbReference type="InterPro" id="IPR038174">
    <property type="entry name" value="Strep_pil_link_sf"/>
</dbReference>
<dbReference type="InterPro" id="IPR055382">
    <property type="entry name" value="DUF7601"/>
</dbReference>
<evidence type="ECO:0000256" key="1">
    <source>
        <dbReference type="SAM" id="SignalP"/>
    </source>
</evidence>
<evidence type="ECO:0000313" key="3">
    <source>
        <dbReference type="EMBL" id="QIA34073.1"/>
    </source>
</evidence>
<dbReference type="AlphaFoldDB" id="A0A858B3T6"/>
<reference evidence="3 4" key="1">
    <citation type="submission" date="2020-01" db="EMBL/GenBank/DDBJ databases">
        <title>Complete genome sequence of Collinsella aerofaciens JCM 10188(T).</title>
        <authorList>
            <person name="Tourlousse D.M."/>
            <person name="Sakamoto M."/>
            <person name="Miura T."/>
            <person name="Narita K."/>
            <person name="Ohashi A."/>
            <person name="Uchino Y."/>
            <person name="Yamazoe A."/>
            <person name="Kameyama K."/>
            <person name="Terauchi J."/>
            <person name="Ohkuma M."/>
            <person name="Kawasaki H."/>
            <person name="Sekiguchi Y."/>
        </authorList>
    </citation>
    <scope>NUCLEOTIDE SEQUENCE [LARGE SCALE GENOMIC DNA]</scope>
    <source>
        <strain evidence="3 4">JCM 10188</strain>
    </source>
</reference>
<organism evidence="3 4">
    <name type="scientific">Collinsella aerofaciens (strain ATCC 25986 / DSM 3979 / JCM 10188 / KCTC 3647 / NCTC 11838 / VPI 1003)</name>
    <dbReference type="NCBI Taxonomy" id="411903"/>
    <lineage>
        <taxon>Bacteria</taxon>
        <taxon>Bacillati</taxon>
        <taxon>Actinomycetota</taxon>
        <taxon>Coriobacteriia</taxon>
        <taxon>Coriobacteriales</taxon>
        <taxon>Coriobacteriaceae</taxon>
        <taxon>Collinsella</taxon>
    </lineage>
</organism>
<keyword evidence="1" id="KW-0732">Signal</keyword>
<name>A0A858B3T6_COLAA</name>
<dbReference type="EMBL" id="CP048433">
    <property type="protein sequence ID" value="QIA34073.1"/>
    <property type="molecule type" value="Genomic_DNA"/>
</dbReference>
<protein>
    <recommendedName>
        <fullName evidence="2">DUF7601 domain-containing protein</fullName>
    </recommendedName>
</protein>
<feature type="chain" id="PRO_5033043232" description="DUF7601 domain-containing protein" evidence="1">
    <location>
        <begin position="32"/>
        <end position="272"/>
    </location>
</feature>
<feature type="signal peptide" evidence="1">
    <location>
        <begin position="1"/>
        <end position="31"/>
    </location>
</feature>
<dbReference type="Pfam" id="PF24547">
    <property type="entry name" value="DUF7601"/>
    <property type="match status" value="1"/>
</dbReference>
<dbReference type="RefSeq" id="WP_040359582.1">
    <property type="nucleotide sequence ID" value="NZ_AAVN02000007.1"/>
</dbReference>
<sequence length="272" mass="28950">MKTGKRRLTAFAVVAATMLLALVGVVAPAWAEDSAAQPHLPVKDNKVTITSTLTMNENAVVPNATFNYSIAPADEESELTSTSGMPVYAGVTDAVTLSPTSVNFSNKGLTSTENTGEKTKTITAKLSAEIKTSLFKAPGIYRYKITQTPSGLDGLNVTYKELFLDVYVENEENGGSGYVVKGCILRTEAGSGEKTAGFLNKYVTHKLTITKVVKGNQGDKNKDFNFTFTIKGADGESYEYATVKNGATTMSQTGTVKILSQIDLAVSGPVLF</sequence>
<dbReference type="Proteomes" id="UP000464211">
    <property type="component" value="Chromosome"/>
</dbReference>
<accession>A0A858B3T6</accession>
<dbReference type="GeneID" id="92850226"/>
<gene>
    <name evidence="3" type="ORF">GXM19_07315</name>
</gene>
<feature type="domain" description="DUF7601" evidence="2">
    <location>
        <begin position="205"/>
        <end position="255"/>
    </location>
</feature>
<evidence type="ECO:0000259" key="2">
    <source>
        <dbReference type="Pfam" id="PF24547"/>
    </source>
</evidence>
<evidence type="ECO:0000313" key="4">
    <source>
        <dbReference type="Proteomes" id="UP000464211"/>
    </source>
</evidence>